<evidence type="ECO:0000259" key="1">
    <source>
        <dbReference type="Pfam" id="PF08885"/>
    </source>
</evidence>
<gene>
    <name evidence="2" type="ORF">MKO06_01775</name>
</gene>
<proteinExistence type="predicted"/>
<protein>
    <submittedName>
        <fullName evidence="2">GSCFA domain-containing protein</fullName>
    </submittedName>
</protein>
<reference evidence="2" key="1">
    <citation type="submission" date="2022-07" db="EMBL/GenBank/DDBJ databases">
        <title>Gramela sediminis sp. nov., isolated from deep-sea sediment of the Indian Ocean.</title>
        <authorList>
            <person name="Shi H."/>
        </authorList>
    </citation>
    <scope>NUCLEOTIDE SEQUENCE</scope>
    <source>
        <strain evidence="2">GC03-9</strain>
    </source>
</reference>
<sequence length="319" mass="36948">MDFRTKTPIEEGMPKIDHKKGVFLIGSCFVENIGAKMDWFKFKSLQNPTGIIFHPSPIRKFFQRLSNHEAYTEKDVFEFNEGWQSLEAHSVMRRETREACLHALNNSLDESRKFLADASHVIISLGTAWGYTFEAKPDIVANCHKVPQKMFQKELSSVDEIVNDLEVISHSIAQLSDKPKLILTISPVRHLKDGLVQNQRSKAHLITAVHRFVENAENAAYFPSYEILMDELRDYRFYADDMLHPSSLAIEYIWKLFSYSYLTAGSRELNLQIDKIQKALSHRSREGNSVNHRKFLTRLQAKIEEINKKYPEITFSQPL</sequence>
<dbReference type="Proteomes" id="UP001155280">
    <property type="component" value="Unassembled WGS sequence"/>
</dbReference>
<dbReference type="RefSeq" id="WP_241550624.1">
    <property type="nucleotide sequence ID" value="NZ_JANCNS010000001.1"/>
</dbReference>
<evidence type="ECO:0000313" key="2">
    <source>
        <dbReference type="EMBL" id="MCP9198617.1"/>
    </source>
</evidence>
<evidence type="ECO:0000313" key="3">
    <source>
        <dbReference type="Proteomes" id="UP001155280"/>
    </source>
</evidence>
<keyword evidence="3" id="KW-1185">Reference proteome</keyword>
<dbReference type="Pfam" id="PF08885">
    <property type="entry name" value="GSCFA"/>
    <property type="match status" value="1"/>
</dbReference>
<dbReference type="InterPro" id="IPR014982">
    <property type="entry name" value="GSCFA"/>
</dbReference>
<name>A0A9X2I3E8_9FLAO</name>
<dbReference type="EMBL" id="JANCNS010000001">
    <property type="protein sequence ID" value="MCP9198617.1"/>
    <property type="molecule type" value="Genomic_DNA"/>
</dbReference>
<dbReference type="SUPFAM" id="SSF52266">
    <property type="entry name" value="SGNH hydrolase"/>
    <property type="match status" value="1"/>
</dbReference>
<accession>A0A9X2I3E8</accession>
<comment type="caution">
    <text evidence="2">The sequence shown here is derived from an EMBL/GenBank/DDBJ whole genome shotgun (WGS) entry which is preliminary data.</text>
</comment>
<organism evidence="2 3">
    <name type="scientific">Christiangramia oceanisediminis</name>
    <dbReference type="NCBI Taxonomy" id="2920386"/>
    <lineage>
        <taxon>Bacteria</taxon>
        <taxon>Pseudomonadati</taxon>
        <taxon>Bacteroidota</taxon>
        <taxon>Flavobacteriia</taxon>
        <taxon>Flavobacteriales</taxon>
        <taxon>Flavobacteriaceae</taxon>
        <taxon>Christiangramia</taxon>
    </lineage>
</organism>
<dbReference type="AlphaFoldDB" id="A0A9X2I3E8"/>
<feature type="domain" description="GSCFA" evidence="1">
    <location>
        <begin position="22"/>
        <end position="257"/>
    </location>
</feature>